<comment type="caution">
    <text evidence="2">The sequence shown here is derived from an EMBL/GenBank/DDBJ whole genome shotgun (WGS) entry which is preliminary data.</text>
</comment>
<dbReference type="EMBL" id="JAENHN010000066">
    <property type="protein sequence ID" value="MBK1813739.1"/>
    <property type="molecule type" value="Genomic_DNA"/>
</dbReference>
<accession>A0ABS1EWI4</accession>
<reference evidence="3" key="1">
    <citation type="submission" date="2021-01" db="EMBL/GenBank/DDBJ databases">
        <title>Genome public.</title>
        <authorList>
            <person name="Liu C."/>
            <person name="Sun Q."/>
        </authorList>
    </citation>
    <scope>NUCLEOTIDE SEQUENCE [LARGE SCALE GENOMIC DNA]</scope>
    <source>
        <strain evidence="3">YIM B02505</strain>
    </source>
</reference>
<dbReference type="Gene3D" id="1.10.1660.10">
    <property type="match status" value="1"/>
</dbReference>
<dbReference type="SUPFAM" id="SSF46955">
    <property type="entry name" value="Putative DNA-binding domain"/>
    <property type="match status" value="1"/>
</dbReference>
<evidence type="ECO:0000259" key="1">
    <source>
        <dbReference type="SMART" id="SM00422"/>
    </source>
</evidence>
<gene>
    <name evidence="2" type="ORF">JHL18_24275</name>
</gene>
<evidence type="ECO:0000313" key="3">
    <source>
        <dbReference type="Proteomes" id="UP000596739"/>
    </source>
</evidence>
<dbReference type="InterPro" id="IPR009061">
    <property type="entry name" value="DNA-bd_dom_put_sf"/>
</dbReference>
<dbReference type="SMART" id="SM00422">
    <property type="entry name" value="HTH_MERR"/>
    <property type="match status" value="1"/>
</dbReference>
<evidence type="ECO:0000313" key="2">
    <source>
        <dbReference type="EMBL" id="MBK1813739.1"/>
    </source>
</evidence>
<keyword evidence="3" id="KW-1185">Reference proteome</keyword>
<organism evidence="2 3">
    <name type="scientific">Clostridium yunnanense</name>
    <dbReference type="NCBI Taxonomy" id="2800325"/>
    <lineage>
        <taxon>Bacteria</taxon>
        <taxon>Bacillati</taxon>
        <taxon>Bacillota</taxon>
        <taxon>Clostridia</taxon>
        <taxon>Eubacteriales</taxon>
        <taxon>Clostridiaceae</taxon>
        <taxon>Clostridium</taxon>
    </lineage>
</organism>
<dbReference type="Pfam" id="PF13411">
    <property type="entry name" value="MerR_1"/>
    <property type="match status" value="1"/>
</dbReference>
<sequence>MSRPRSIDKIQNSELVTISELVQLSGMRYSTLKYYTEEGLIPFEQVDNRLVRRYPRIDSLKRLDEINKLKISGLTIEEIKKILLKN</sequence>
<dbReference type="InterPro" id="IPR000551">
    <property type="entry name" value="MerR-type_HTH_dom"/>
</dbReference>
<protein>
    <submittedName>
        <fullName evidence="2">MerR family transcriptional regulator</fullName>
    </submittedName>
</protein>
<proteinExistence type="predicted"/>
<dbReference type="RefSeq" id="WP_200274153.1">
    <property type="nucleotide sequence ID" value="NZ_JAENHN010000066.1"/>
</dbReference>
<feature type="domain" description="HTH merR-type" evidence="1">
    <location>
        <begin position="16"/>
        <end position="86"/>
    </location>
</feature>
<dbReference type="Proteomes" id="UP000596739">
    <property type="component" value="Unassembled WGS sequence"/>
</dbReference>
<name>A0ABS1EWI4_9CLOT</name>